<dbReference type="Pfam" id="PF13519">
    <property type="entry name" value="VWA_2"/>
    <property type="match status" value="1"/>
</dbReference>
<dbReference type="PROSITE" id="PS50234">
    <property type="entry name" value="VWFA"/>
    <property type="match status" value="1"/>
</dbReference>
<comment type="caution">
    <text evidence="3">The sequence shown here is derived from an EMBL/GenBank/DDBJ whole genome shotgun (WGS) entry which is preliminary data.</text>
</comment>
<dbReference type="Gene3D" id="3.40.50.410">
    <property type="entry name" value="von Willebrand factor, type A domain"/>
    <property type="match status" value="1"/>
</dbReference>
<feature type="compositionally biased region" description="Basic residues" evidence="1">
    <location>
        <begin position="351"/>
        <end position="370"/>
    </location>
</feature>
<evidence type="ECO:0000256" key="1">
    <source>
        <dbReference type="SAM" id="MobiDB-lite"/>
    </source>
</evidence>
<dbReference type="InterPro" id="IPR052989">
    <property type="entry name" value="Mg-chelatase_DI-like"/>
</dbReference>
<proteinExistence type="predicted"/>
<keyword evidence="4" id="KW-1185">Reference proteome</keyword>
<dbReference type="PANTHER" id="PTHR35023:SF1">
    <property type="entry name" value="MG-PROTOPORPHYRIN IX CHELATASE"/>
    <property type="match status" value="1"/>
</dbReference>
<evidence type="ECO:0000259" key="2">
    <source>
        <dbReference type="PROSITE" id="PS50234"/>
    </source>
</evidence>
<dbReference type="SMART" id="SM00327">
    <property type="entry name" value="VWA"/>
    <property type="match status" value="1"/>
</dbReference>
<feature type="compositionally biased region" description="Basic and acidic residues" evidence="1">
    <location>
        <begin position="388"/>
        <end position="401"/>
    </location>
</feature>
<dbReference type="Proteomes" id="UP000252189">
    <property type="component" value="Unassembled WGS sequence"/>
</dbReference>
<feature type="compositionally biased region" description="Basic and acidic residues" evidence="1">
    <location>
        <begin position="123"/>
        <end position="136"/>
    </location>
</feature>
<feature type="compositionally biased region" description="Low complexity" evidence="1">
    <location>
        <begin position="265"/>
        <end position="274"/>
    </location>
</feature>
<gene>
    <name evidence="3" type="ORF">DU504_04805</name>
</gene>
<feature type="compositionally biased region" description="Basic and acidic residues" evidence="1">
    <location>
        <begin position="235"/>
        <end position="249"/>
    </location>
</feature>
<feature type="compositionally biased region" description="Basic and acidic residues" evidence="1">
    <location>
        <begin position="145"/>
        <end position="154"/>
    </location>
</feature>
<dbReference type="EMBL" id="QPHM01000001">
    <property type="protein sequence ID" value="RCU48613.1"/>
    <property type="molecule type" value="Genomic_DNA"/>
</dbReference>
<evidence type="ECO:0000313" key="3">
    <source>
        <dbReference type="EMBL" id="RCU48613.1"/>
    </source>
</evidence>
<dbReference type="PANTHER" id="PTHR35023">
    <property type="entry name" value="CHELATASE-RELATED"/>
    <property type="match status" value="1"/>
</dbReference>
<feature type="compositionally biased region" description="Acidic residues" evidence="1">
    <location>
        <begin position="426"/>
        <end position="436"/>
    </location>
</feature>
<feature type="domain" description="VWFA" evidence="2">
    <location>
        <begin position="559"/>
        <end position="738"/>
    </location>
</feature>
<feature type="compositionally biased region" description="Basic and acidic residues" evidence="1">
    <location>
        <begin position="65"/>
        <end position="78"/>
    </location>
</feature>
<dbReference type="InterPro" id="IPR002035">
    <property type="entry name" value="VWF_A"/>
</dbReference>
<feature type="compositionally biased region" description="Basic residues" evidence="1">
    <location>
        <begin position="177"/>
        <end position="194"/>
    </location>
</feature>
<accession>A0A368NFC5</accession>
<feature type="compositionally biased region" description="Basic and acidic residues" evidence="1">
    <location>
        <begin position="197"/>
        <end position="217"/>
    </location>
</feature>
<feature type="compositionally biased region" description="Basic residues" evidence="1">
    <location>
        <begin position="378"/>
        <end position="387"/>
    </location>
</feature>
<evidence type="ECO:0000313" key="4">
    <source>
        <dbReference type="Proteomes" id="UP000252189"/>
    </source>
</evidence>
<organism evidence="3 4">
    <name type="scientific">Haloplanus salinus</name>
    <dbReference type="NCBI Taxonomy" id="1126245"/>
    <lineage>
        <taxon>Archaea</taxon>
        <taxon>Methanobacteriati</taxon>
        <taxon>Methanobacteriota</taxon>
        <taxon>Stenosarchaea group</taxon>
        <taxon>Halobacteria</taxon>
        <taxon>Halobacteriales</taxon>
        <taxon>Haloferacaceae</taxon>
        <taxon>Haloplanus</taxon>
    </lineage>
</organism>
<protein>
    <submittedName>
        <fullName evidence="3">VWA domain-containing protein</fullName>
    </submittedName>
</protein>
<dbReference type="SUPFAM" id="SSF53300">
    <property type="entry name" value="vWA-like"/>
    <property type="match status" value="1"/>
</dbReference>
<feature type="compositionally biased region" description="Basic and acidic residues" evidence="1">
    <location>
        <begin position="437"/>
        <end position="463"/>
    </location>
</feature>
<dbReference type="AlphaFoldDB" id="A0A368NFC5"/>
<dbReference type="InterPro" id="IPR036465">
    <property type="entry name" value="vWFA_dom_sf"/>
</dbReference>
<feature type="region of interest" description="Disordered" evidence="1">
    <location>
        <begin position="26"/>
        <end position="521"/>
    </location>
</feature>
<reference evidence="3 4" key="1">
    <citation type="submission" date="2018-07" db="EMBL/GenBank/DDBJ databases">
        <title>Genome sequences of Haloplanus salinus JCM 18368T.</title>
        <authorList>
            <person name="Kim Y.B."/>
            <person name="Roh S.W."/>
        </authorList>
    </citation>
    <scope>NUCLEOTIDE SEQUENCE [LARGE SCALE GENOMIC DNA]</scope>
    <source>
        <strain evidence="3 4">JCM 18368</strain>
    </source>
</reference>
<name>A0A368NFC5_9EURY</name>
<feature type="compositionally biased region" description="Basic residues" evidence="1">
    <location>
        <begin position="321"/>
        <end position="336"/>
    </location>
</feature>
<sequence>MSMTIAMATATGTVEAEIAPNRTDIRPDSWVSLHGSAPVSRHRRAGHAEIRAAAERGQPGHRRRPDPGRTGDRQEFRGARARAGPPGATRRRGVSVRLPAGRPDAAVRGVSGANHGRGGARPDAGRRPPARNDRGPPARRARFRTRAERGDQRARSRPPRSCEPWHPLRRRGEPPRRPPRRPVARRGRQRRQPNRTRGADRHAPGRVRPRWEHEPRGRPPPPSVPGSVRPPSRRRGADRSRTARDDHRSRGGVRPGAGSGSRAVPGRGATPPGADRGGAGPLRRRLPRCRPSATDRRTLSRGGRRGEPRRHHDRAVCAGARRARRPNGGHGRRRAAGGRTRAPPPRPERSVRRRRRPRRPRRRPVRRRDRGRPDRPPGRRGRRQGRRRPGDRPQPRRERESARRRRQHGRADAPEAPRFFVTPGAEGEDAAADDDAAGGHDPGRGDGETGRDGPAADRPRLDPIGDTTAGGAPVAWADPDPETPDVAVFDDGTAHVGDAAAPASAPSGRYVGSRRLRSDERPTDVAVDATLRATAGRGGTAVRERDLRVKRQDGEAPTLVTFVVDSSMSMRAHGDIGTATTLATSVLRRANRENDYVAVVAFHDERADIVVPPTTDPTVAARRLDDVPVGNKTPLPAGLLAAHRLVARERTAVPDLPAVVVVVTDGRPTVGIEGDPVDETERLARRLGAADVDLVVLDLDRGTSGTDVCRSMAAAADGAYVAMADVPPTERSRVVTQVVDASRR</sequence>